<dbReference type="Pfam" id="PF09137">
    <property type="entry name" value="Glucodextran_N"/>
    <property type="match status" value="1"/>
</dbReference>
<dbReference type="SUPFAM" id="SSF74650">
    <property type="entry name" value="Galactose mutarotase-like"/>
    <property type="match status" value="1"/>
</dbReference>
<dbReference type="Gene3D" id="2.70.98.10">
    <property type="match status" value="1"/>
</dbReference>
<evidence type="ECO:0000313" key="3">
    <source>
        <dbReference type="Proteomes" id="UP001597282"/>
    </source>
</evidence>
<dbReference type="InterPro" id="IPR011013">
    <property type="entry name" value="Gal_mutarotase_sf_dom"/>
</dbReference>
<evidence type="ECO:0000313" key="2">
    <source>
        <dbReference type="EMBL" id="MFD1427190.1"/>
    </source>
</evidence>
<proteinExistence type="predicted"/>
<sequence length="192" mass="20956">MGTAQNHHSKVWFTLSEGALEEICYPNPSSPRFLQWQWRGADEAIPLQNASQVEPAEEDSLAFRQLLKDSEGRFGLNQTVITDPLRQSLVLQVQREALSGDLCLSVQSIEGSLHFRTRPVRERQALLLPQAEGSIAVLASTVPLGDPLQMTADGSWSILSALEQLAKPWGLLPEKDRGSGLPHLGAHGGQGC</sequence>
<protein>
    <recommendedName>
        <fullName evidence="1">Glucodextranase N-terminal domain-containing protein</fullName>
    </recommendedName>
</protein>
<comment type="caution">
    <text evidence="2">The sequence shown here is derived from an EMBL/GenBank/DDBJ whole genome shotgun (WGS) entry which is preliminary data.</text>
</comment>
<accession>A0ABW4CCC7</accession>
<evidence type="ECO:0000259" key="1">
    <source>
        <dbReference type="Pfam" id="PF09137"/>
    </source>
</evidence>
<reference evidence="3" key="1">
    <citation type="journal article" date="2019" name="Int. J. Syst. Evol. Microbiol.">
        <title>The Global Catalogue of Microorganisms (GCM) 10K type strain sequencing project: providing services to taxonomists for standard genome sequencing and annotation.</title>
        <authorList>
            <consortium name="The Broad Institute Genomics Platform"/>
            <consortium name="The Broad Institute Genome Sequencing Center for Infectious Disease"/>
            <person name="Wu L."/>
            <person name="Ma J."/>
        </authorList>
    </citation>
    <scope>NUCLEOTIDE SEQUENCE [LARGE SCALE GENOMIC DNA]</scope>
    <source>
        <strain evidence="3">S1</strain>
    </source>
</reference>
<dbReference type="EMBL" id="JBHTNU010000008">
    <property type="protein sequence ID" value="MFD1427190.1"/>
    <property type="molecule type" value="Genomic_DNA"/>
</dbReference>
<gene>
    <name evidence="2" type="ORF">ACFQ4Y_09665</name>
</gene>
<keyword evidence="3" id="KW-1185">Reference proteome</keyword>
<dbReference type="Proteomes" id="UP001597282">
    <property type="component" value="Unassembled WGS sequence"/>
</dbReference>
<dbReference type="RefSeq" id="WP_380164988.1">
    <property type="nucleotide sequence ID" value="NZ_JBHTNU010000008.1"/>
</dbReference>
<organism evidence="2 3">
    <name type="scientific">Kroppenstedtia sanguinis</name>
    <dbReference type="NCBI Taxonomy" id="1380684"/>
    <lineage>
        <taxon>Bacteria</taxon>
        <taxon>Bacillati</taxon>
        <taxon>Bacillota</taxon>
        <taxon>Bacilli</taxon>
        <taxon>Bacillales</taxon>
        <taxon>Thermoactinomycetaceae</taxon>
        <taxon>Kroppenstedtia</taxon>
    </lineage>
</organism>
<feature type="domain" description="Glucodextranase N-terminal" evidence="1">
    <location>
        <begin position="1"/>
        <end position="95"/>
    </location>
</feature>
<dbReference type="InterPro" id="IPR014718">
    <property type="entry name" value="GH-type_carb-bd"/>
</dbReference>
<name>A0ABW4CCC7_9BACL</name>
<dbReference type="InterPro" id="IPR015220">
    <property type="entry name" value="Glucodextranase_N"/>
</dbReference>